<evidence type="ECO:0000313" key="1">
    <source>
        <dbReference type="EMBL" id="GES81859.1"/>
    </source>
</evidence>
<organism evidence="1 2">
    <name type="scientific">Rhizophagus clarus</name>
    <dbReference type="NCBI Taxonomy" id="94130"/>
    <lineage>
        <taxon>Eukaryota</taxon>
        <taxon>Fungi</taxon>
        <taxon>Fungi incertae sedis</taxon>
        <taxon>Mucoromycota</taxon>
        <taxon>Glomeromycotina</taxon>
        <taxon>Glomeromycetes</taxon>
        <taxon>Glomerales</taxon>
        <taxon>Glomeraceae</taxon>
        <taxon>Rhizophagus</taxon>
    </lineage>
</organism>
<reference evidence="1" key="1">
    <citation type="submission" date="2019-10" db="EMBL/GenBank/DDBJ databases">
        <title>Conservation and host-specific expression of non-tandemly repeated heterogenous ribosome RNA gene in arbuscular mycorrhizal fungi.</title>
        <authorList>
            <person name="Maeda T."/>
            <person name="Kobayashi Y."/>
            <person name="Nakagawa T."/>
            <person name="Ezawa T."/>
            <person name="Yamaguchi K."/>
            <person name="Bino T."/>
            <person name="Nishimoto Y."/>
            <person name="Shigenobu S."/>
            <person name="Kawaguchi M."/>
        </authorList>
    </citation>
    <scope>NUCLEOTIDE SEQUENCE</scope>
    <source>
        <strain evidence="1">HR1</strain>
    </source>
</reference>
<name>A0A8H3QMC3_9GLOM</name>
<dbReference type="AlphaFoldDB" id="A0A8H3QMC3"/>
<dbReference type="EMBL" id="BLAL01000058">
    <property type="protein sequence ID" value="GES81859.1"/>
    <property type="molecule type" value="Genomic_DNA"/>
</dbReference>
<sequence length="73" mass="8160">MSENSERIPNSSLKRRQVENPINQISELSKAALDKLAYIGQNGSSGTKFPNRLYKCVRPPGLFADIRILCNPN</sequence>
<dbReference type="Proteomes" id="UP000615446">
    <property type="component" value="Unassembled WGS sequence"/>
</dbReference>
<accession>A0A8H3QMC3</accession>
<comment type="caution">
    <text evidence="1">The sequence shown here is derived from an EMBL/GenBank/DDBJ whole genome shotgun (WGS) entry which is preliminary data.</text>
</comment>
<protein>
    <submittedName>
        <fullName evidence="1">Uncharacterized protein</fullName>
    </submittedName>
</protein>
<evidence type="ECO:0000313" key="2">
    <source>
        <dbReference type="Proteomes" id="UP000615446"/>
    </source>
</evidence>
<proteinExistence type="predicted"/>
<gene>
    <name evidence="1" type="ORF">RCL2_000910000</name>
</gene>